<dbReference type="OrthoDB" id="5952813at2759"/>
<evidence type="ECO:0000313" key="2">
    <source>
        <dbReference type="EnsemblMetazoa" id="CLYHEMP003515.1"/>
    </source>
</evidence>
<protein>
    <recommendedName>
        <fullName evidence="1">Integrase core domain-containing protein</fullName>
    </recommendedName>
</protein>
<dbReference type="EnsemblMetazoa" id="CLYHEMT003515.1">
    <property type="protein sequence ID" value="CLYHEMP003515.1"/>
    <property type="gene ID" value="CLYHEMG003515"/>
</dbReference>
<evidence type="ECO:0000313" key="3">
    <source>
        <dbReference type="Proteomes" id="UP000594262"/>
    </source>
</evidence>
<dbReference type="AlphaFoldDB" id="A0A7M5UP45"/>
<evidence type="ECO:0000259" key="1">
    <source>
        <dbReference type="Pfam" id="PF24764"/>
    </source>
</evidence>
<accession>A0A7M5UP45</accession>
<proteinExistence type="predicted"/>
<feature type="domain" description="Integrase core" evidence="1">
    <location>
        <begin position="3"/>
        <end position="68"/>
    </location>
</feature>
<dbReference type="InterPro" id="IPR058913">
    <property type="entry name" value="Integrase_dom_put"/>
</dbReference>
<reference evidence="2" key="1">
    <citation type="submission" date="2021-01" db="UniProtKB">
        <authorList>
            <consortium name="EnsemblMetazoa"/>
        </authorList>
    </citation>
    <scope>IDENTIFICATION</scope>
</reference>
<dbReference type="Proteomes" id="UP000594262">
    <property type="component" value="Unplaced"/>
</dbReference>
<name>A0A7M5UP45_9CNID</name>
<sequence length="172" mass="19603">NLPIERIWVEVNSRVNYPLKEALVEMDNTLQIDMENDAFKFCVSEVSCRVANYGLNVVISSWNQHPISGRGVPSTIKERTNRLQPLNVNDIPEPLEAKQMYETIYLGRLTEESHFGIDPLVGFEELINQRENSFQAVHQIPTIFNHLVNGNQAPFKTAISDFIQITSNLTAF</sequence>
<keyword evidence="3" id="KW-1185">Reference proteome</keyword>
<organism evidence="2 3">
    <name type="scientific">Clytia hemisphaerica</name>
    <dbReference type="NCBI Taxonomy" id="252671"/>
    <lineage>
        <taxon>Eukaryota</taxon>
        <taxon>Metazoa</taxon>
        <taxon>Cnidaria</taxon>
        <taxon>Hydrozoa</taxon>
        <taxon>Hydroidolina</taxon>
        <taxon>Leptothecata</taxon>
        <taxon>Obeliida</taxon>
        <taxon>Clytiidae</taxon>
        <taxon>Clytia</taxon>
    </lineage>
</organism>
<dbReference type="Pfam" id="PF24764">
    <property type="entry name" value="rva_4"/>
    <property type="match status" value="1"/>
</dbReference>